<feature type="signal peptide" evidence="1">
    <location>
        <begin position="1"/>
        <end position="23"/>
    </location>
</feature>
<organism evidence="2 3">
    <name type="scientific">Pedobacter rhodius</name>
    <dbReference type="NCBI Taxonomy" id="3004098"/>
    <lineage>
        <taxon>Bacteria</taxon>
        <taxon>Pseudomonadati</taxon>
        <taxon>Bacteroidota</taxon>
        <taxon>Sphingobacteriia</taxon>
        <taxon>Sphingobacteriales</taxon>
        <taxon>Sphingobacteriaceae</taxon>
        <taxon>Pedobacter</taxon>
    </lineage>
</organism>
<evidence type="ECO:0000313" key="3">
    <source>
        <dbReference type="Proteomes" id="UP001144341"/>
    </source>
</evidence>
<dbReference type="SUPFAM" id="SSF49464">
    <property type="entry name" value="Carboxypeptidase regulatory domain-like"/>
    <property type="match status" value="1"/>
</dbReference>
<keyword evidence="1" id="KW-0732">Signal</keyword>
<dbReference type="RefSeq" id="WP_269416234.1">
    <property type="nucleotide sequence ID" value="NZ_JAPWGL010000003.1"/>
</dbReference>
<evidence type="ECO:0000313" key="2">
    <source>
        <dbReference type="EMBL" id="MCZ4224467.1"/>
    </source>
</evidence>
<gene>
    <name evidence="2" type="ORF">O0931_14245</name>
</gene>
<feature type="chain" id="PRO_5046980110" description="CarboxypepD_reg-like domain-containing protein" evidence="1">
    <location>
        <begin position="24"/>
        <end position="237"/>
    </location>
</feature>
<keyword evidence="3" id="KW-1185">Reference proteome</keyword>
<dbReference type="EMBL" id="JAPWGL010000003">
    <property type="protein sequence ID" value="MCZ4224467.1"/>
    <property type="molecule type" value="Genomic_DNA"/>
</dbReference>
<evidence type="ECO:0000256" key="1">
    <source>
        <dbReference type="SAM" id="SignalP"/>
    </source>
</evidence>
<dbReference type="Proteomes" id="UP001144341">
    <property type="component" value="Unassembled WGS sequence"/>
</dbReference>
<name>A0ABT4KZX1_9SPHI</name>
<protein>
    <recommendedName>
        <fullName evidence="4">CarboxypepD_reg-like domain-containing protein</fullName>
    </recommendedName>
</protein>
<dbReference type="InterPro" id="IPR008969">
    <property type="entry name" value="CarboxyPept-like_regulatory"/>
</dbReference>
<sequence>MKFRYFLFLIIFCLFSLSRSAKAQEFIVKGVVFEKGANVRVALANISNQRTKTGVTSNDLGMFQIKVAVGDTLLITKTYLNDQRIVIKAQQDILIYLIRASTMLNEVTVIGSTKKQDLADIKREFKNKGVYNGGKSSFLSAIFNPLNGLYNLVGKEPKNARRFSRYADNEIKQSQIDTYFNQTIIKNNTTLRGDTLEKYMLDYRPEYQKAQYWNSYDYIKYIKESSKKFTDTLGKGR</sequence>
<proteinExistence type="predicted"/>
<comment type="caution">
    <text evidence="2">The sequence shown here is derived from an EMBL/GenBank/DDBJ whole genome shotgun (WGS) entry which is preliminary data.</text>
</comment>
<evidence type="ECO:0008006" key="4">
    <source>
        <dbReference type="Google" id="ProtNLM"/>
    </source>
</evidence>
<accession>A0ABT4KZX1</accession>
<reference evidence="2" key="1">
    <citation type="submission" date="2022-12" db="EMBL/GenBank/DDBJ databases">
        <title>Genome sequence of SJ11.</title>
        <authorList>
            <person name="Woo H."/>
        </authorList>
    </citation>
    <scope>NUCLEOTIDE SEQUENCE</scope>
    <source>
        <strain evidence="2">SJ11</strain>
    </source>
</reference>